<protein>
    <submittedName>
        <fullName evidence="3">Acyltransferase</fullName>
    </submittedName>
</protein>
<dbReference type="Pfam" id="PF01757">
    <property type="entry name" value="Acyl_transf_3"/>
    <property type="match status" value="1"/>
</dbReference>
<gene>
    <name evidence="3" type="ORF">CU102_23120</name>
</gene>
<comment type="caution">
    <text evidence="3">The sequence shown here is derived from an EMBL/GenBank/DDBJ whole genome shotgun (WGS) entry which is preliminary data.</text>
</comment>
<dbReference type="OrthoDB" id="9796461at2"/>
<feature type="transmembrane region" description="Helical" evidence="1">
    <location>
        <begin position="303"/>
        <end position="323"/>
    </location>
</feature>
<dbReference type="AlphaFoldDB" id="A0A2P7BBJ6"/>
<feature type="transmembrane region" description="Helical" evidence="1">
    <location>
        <begin position="61"/>
        <end position="92"/>
    </location>
</feature>
<keyword evidence="1" id="KW-1133">Transmembrane helix</keyword>
<feature type="transmembrane region" description="Helical" evidence="1">
    <location>
        <begin position="195"/>
        <end position="212"/>
    </location>
</feature>
<dbReference type="Proteomes" id="UP000241444">
    <property type="component" value="Unassembled WGS sequence"/>
</dbReference>
<dbReference type="GO" id="GO:0016020">
    <property type="term" value="C:membrane"/>
    <property type="evidence" value="ECO:0007669"/>
    <property type="project" value="TreeGrafter"/>
</dbReference>
<dbReference type="EMBL" id="PGGO01000023">
    <property type="protein sequence ID" value="PSH63802.1"/>
    <property type="molecule type" value="Genomic_DNA"/>
</dbReference>
<keyword evidence="3" id="KW-0808">Transferase</keyword>
<accession>A0A2P7BBJ6</accession>
<organism evidence="3 4">
    <name type="scientific">Phyllobacterium brassicacearum</name>
    <dbReference type="NCBI Taxonomy" id="314235"/>
    <lineage>
        <taxon>Bacteria</taxon>
        <taxon>Pseudomonadati</taxon>
        <taxon>Pseudomonadota</taxon>
        <taxon>Alphaproteobacteria</taxon>
        <taxon>Hyphomicrobiales</taxon>
        <taxon>Phyllobacteriaceae</taxon>
        <taxon>Phyllobacterium</taxon>
    </lineage>
</organism>
<feature type="transmembrane region" description="Helical" evidence="1">
    <location>
        <begin position="259"/>
        <end position="283"/>
    </location>
</feature>
<keyword evidence="1" id="KW-0812">Transmembrane</keyword>
<keyword evidence="4" id="KW-1185">Reference proteome</keyword>
<feature type="transmembrane region" description="Helical" evidence="1">
    <location>
        <begin position="218"/>
        <end position="238"/>
    </location>
</feature>
<dbReference type="GO" id="GO:0016747">
    <property type="term" value="F:acyltransferase activity, transferring groups other than amino-acyl groups"/>
    <property type="evidence" value="ECO:0007669"/>
    <property type="project" value="InterPro"/>
</dbReference>
<keyword evidence="1" id="KW-0472">Membrane</keyword>
<name>A0A2P7BBJ6_9HYPH</name>
<feature type="transmembrane region" description="Helical" evidence="1">
    <location>
        <begin position="113"/>
        <end position="132"/>
    </location>
</feature>
<sequence length="404" mass="45843">MVIGGPRSITYRGLPLHLSERIYGLDALRGFAALSVLIWHWQHFFFVGGVPSAVPMTNQPFYPILFAFYHFGYYGVEMFFCLSGFVFFWLFSTKITKRAINLSQFAVDRFSRLYPLHFVTFLMVAGLQYFYISNHRVLFVYQANDVYHAVLNLLLMPAWFPEPGWSFNGPIWSVSIEVLMYALFAAACLTGRLKYVIFAGFIIVGFLLPGEWHKVAKGLKLFFVGGFAYLALSALLRLMSAHRTAGLLCGLCLGAWSWIIIYGAGVLFVTCITFPLTVMALAALNAVWPDRFRSLKWLGDSSYAIYLLHVPFQITLAMIADGLGYTREIFQSRAIFLLFFSVLVAASLLCHHYFETWAKNGIRMRYAKAVAAKLRIADRDHFKRHIEDVRPVTATSTNGAVRVD</sequence>
<reference evidence="4" key="1">
    <citation type="submission" date="2017-11" db="EMBL/GenBank/DDBJ databases">
        <authorList>
            <person name="Kuznetsova I."/>
            <person name="Sazanova A."/>
            <person name="Chirak E."/>
            <person name="Safronova V."/>
            <person name="Willems A."/>
        </authorList>
    </citation>
    <scope>NUCLEOTIDE SEQUENCE [LARGE SCALE GENOMIC DNA]</scope>
    <source>
        <strain evidence="4">STM 196</strain>
    </source>
</reference>
<evidence type="ECO:0000256" key="1">
    <source>
        <dbReference type="SAM" id="Phobius"/>
    </source>
</evidence>
<feature type="domain" description="Acyltransferase 3" evidence="2">
    <location>
        <begin position="22"/>
        <end position="349"/>
    </location>
</feature>
<dbReference type="PANTHER" id="PTHR23028:SF131">
    <property type="entry name" value="BLR2367 PROTEIN"/>
    <property type="match status" value="1"/>
</dbReference>
<evidence type="ECO:0000313" key="4">
    <source>
        <dbReference type="Proteomes" id="UP000241444"/>
    </source>
</evidence>
<dbReference type="GO" id="GO:0000271">
    <property type="term" value="P:polysaccharide biosynthetic process"/>
    <property type="evidence" value="ECO:0007669"/>
    <property type="project" value="TreeGrafter"/>
</dbReference>
<feature type="transmembrane region" description="Helical" evidence="1">
    <location>
        <begin position="169"/>
        <end position="188"/>
    </location>
</feature>
<evidence type="ECO:0000313" key="3">
    <source>
        <dbReference type="EMBL" id="PSH63802.1"/>
    </source>
</evidence>
<dbReference type="PANTHER" id="PTHR23028">
    <property type="entry name" value="ACETYLTRANSFERASE"/>
    <property type="match status" value="1"/>
</dbReference>
<proteinExistence type="predicted"/>
<keyword evidence="3" id="KW-0012">Acyltransferase</keyword>
<feature type="transmembrane region" description="Helical" evidence="1">
    <location>
        <begin position="335"/>
        <end position="354"/>
    </location>
</feature>
<dbReference type="InterPro" id="IPR002656">
    <property type="entry name" value="Acyl_transf_3_dom"/>
</dbReference>
<evidence type="ECO:0000259" key="2">
    <source>
        <dbReference type="Pfam" id="PF01757"/>
    </source>
</evidence>
<dbReference type="InterPro" id="IPR050879">
    <property type="entry name" value="Acyltransferase_3"/>
</dbReference>